<dbReference type="InterPro" id="IPR050173">
    <property type="entry name" value="ABC_transporter_C-like"/>
</dbReference>
<dbReference type="PROSITE" id="PS50893">
    <property type="entry name" value="ABC_TRANSPORTER_2"/>
    <property type="match status" value="2"/>
</dbReference>
<dbReference type="InterPro" id="IPR003593">
    <property type="entry name" value="AAA+_ATPase"/>
</dbReference>
<evidence type="ECO:0008006" key="14">
    <source>
        <dbReference type="Google" id="ProtNLM"/>
    </source>
</evidence>
<feature type="transmembrane region" description="Helical" evidence="9">
    <location>
        <begin position="153"/>
        <end position="172"/>
    </location>
</feature>
<evidence type="ECO:0000256" key="2">
    <source>
        <dbReference type="ARBA" id="ARBA00022448"/>
    </source>
</evidence>
<evidence type="ECO:0000256" key="4">
    <source>
        <dbReference type="ARBA" id="ARBA00022692"/>
    </source>
</evidence>
<keyword evidence="4 9" id="KW-0812">Transmembrane</keyword>
<dbReference type="Pfam" id="PF00005">
    <property type="entry name" value="ABC_tran"/>
    <property type="match status" value="2"/>
</dbReference>
<feature type="transmembrane region" description="Helical" evidence="9">
    <location>
        <begin position="483"/>
        <end position="506"/>
    </location>
</feature>
<evidence type="ECO:0000313" key="13">
    <source>
        <dbReference type="Proteomes" id="UP000766486"/>
    </source>
</evidence>
<feature type="domain" description="ABC transporter" evidence="10">
    <location>
        <begin position="1227"/>
        <end position="1484"/>
    </location>
</feature>
<accession>A0ABY6UJL9</accession>
<organism evidence="12 13">
    <name type="scientific">Bionectria ochroleuca</name>
    <name type="common">Gliocladium roseum</name>
    <dbReference type="NCBI Taxonomy" id="29856"/>
    <lineage>
        <taxon>Eukaryota</taxon>
        <taxon>Fungi</taxon>
        <taxon>Dikarya</taxon>
        <taxon>Ascomycota</taxon>
        <taxon>Pezizomycotina</taxon>
        <taxon>Sordariomycetes</taxon>
        <taxon>Hypocreomycetidae</taxon>
        <taxon>Hypocreales</taxon>
        <taxon>Bionectriaceae</taxon>
        <taxon>Clonostachys</taxon>
    </lineage>
</organism>
<name>A0ABY6UJL9_BIOOC</name>
<keyword evidence="7 9" id="KW-1133">Transmembrane helix</keyword>
<comment type="caution">
    <text evidence="12">The sequence shown here is derived from an EMBL/GenBank/DDBJ whole genome shotgun (WGS) entry which is preliminary data.</text>
</comment>
<keyword evidence="13" id="KW-1185">Reference proteome</keyword>
<keyword evidence="8 9" id="KW-0472">Membrane</keyword>
<gene>
    <name evidence="12" type="ORF">CLO192961_LOCUS305431</name>
</gene>
<feature type="transmembrane region" description="Helical" evidence="9">
    <location>
        <begin position="266"/>
        <end position="287"/>
    </location>
</feature>
<keyword evidence="6" id="KW-0067">ATP-binding</keyword>
<dbReference type="PANTHER" id="PTHR24223:SF345">
    <property type="entry name" value="ABC MULTIDRUG TRANSPORTER (EUROFUNG)"/>
    <property type="match status" value="1"/>
</dbReference>
<evidence type="ECO:0000256" key="3">
    <source>
        <dbReference type="ARBA" id="ARBA00022475"/>
    </source>
</evidence>
<evidence type="ECO:0000259" key="11">
    <source>
        <dbReference type="PROSITE" id="PS50929"/>
    </source>
</evidence>
<proteinExistence type="predicted"/>
<dbReference type="InterPro" id="IPR011527">
    <property type="entry name" value="ABC1_TM_dom"/>
</dbReference>
<dbReference type="Pfam" id="PF00664">
    <property type="entry name" value="ABC_membrane"/>
    <property type="match status" value="2"/>
</dbReference>
<dbReference type="CDD" id="cd18580">
    <property type="entry name" value="ABC_6TM_ABCC_D2"/>
    <property type="match status" value="1"/>
</dbReference>
<feature type="transmembrane region" description="Helical" evidence="9">
    <location>
        <begin position="878"/>
        <end position="900"/>
    </location>
</feature>
<feature type="transmembrane region" description="Helical" evidence="9">
    <location>
        <begin position="125"/>
        <end position="147"/>
    </location>
</feature>
<feature type="domain" description="ABC transmembrane type-1" evidence="11">
    <location>
        <begin position="274"/>
        <end position="541"/>
    </location>
</feature>
<protein>
    <recommendedName>
        <fullName evidence="14">ABC transporter</fullName>
    </recommendedName>
</protein>
<dbReference type="SMART" id="SM00382">
    <property type="entry name" value="AAA"/>
    <property type="match status" value="2"/>
</dbReference>
<evidence type="ECO:0000256" key="6">
    <source>
        <dbReference type="ARBA" id="ARBA00022840"/>
    </source>
</evidence>
<evidence type="ECO:0000256" key="1">
    <source>
        <dbReference type="ARBA" id="ARBA00004651"/>
    </source>
</evidence>
<dbReference type="SUPFAM" id="SSF90123">
    <property type="entry name" value="ABC transporter transmembrane region"/>
    <property type="match status" value="2"/>
</dbReference>
<dbReference type="PROSITE" id="PS50929">
    <property type="entry name" value="ABC_TM1F"/>
    <property type="match status" value="2"/>
</dbReference>
<feature type="transmembrane region" description="Helical" evidence="9">
    <location>
        <begin position="27"/>
        <end position="44"/>
    </location>
</feature>
<comment type="subcellular location">
    <subcellularLocation>
        <location evidence="1">Cell membrane</location>
        <topology evidence="1">Multi-pass membrane protein</topology>
    </subcellularLocation>
</comment>
<feature type="transmembrane region" description="Helical" evidence="9">
    <location>
        <begin position="1134"/>
        <end position="1155"/>
    </location>
</feature>
<evidence type="ECO:0000259" key="10">
    <source>
        <dbReference type="PROSITE" id="PS50893"/>
    </source>
</evidence>
<evidence type="ECO:0000256" key="8">
    <source>
        <dbReference type="ARBA" id="ARBA00023136"/>
    </source>
</evidence>
<feature type="transmembrane region" description="Helical" evidence="9">
    <location>
        <begin position="94"/>
        <end position="113"/>
    </location>
</feature>
<evidence type="ECO:0000313" key="12">
    <source>
        <dbReference type="EMBL" id="VUC31439.1"/>
    </source>
</evidence>
<dbReference type="InterPro" id="IPR003439">
    <property type="entry name" value="ABC_transporter-like_ATP-bd"/>
</dbReference>
<dbReference type="EMBL" id="CABFNS010000833">
    <property type="protein sequence ID" value="VUC31439.1"/>
    <property type="molecule type" value="Genomic_DNA"/>
</dbReference>
<dbReference type="Proteomes" id="UP000766486">
    <property type="component" value="Unassembled WGS sequence"/>
</dbReference>
<feature type="transmembrane region" description="Helical" evidence="9">
    <location>
        <begin position="1050"/>
        <end position="1069"/>
    </location>
</feature>
<evidence type="ECO:0000256" key="7">
    <source>
        <dbReference type="ARBA" id="ARBA00022989"/>
    </source>
</evidence>
<dbReference type="InterPro" id="IPR017871">
    <property type="entry name" value="ABC_transporter-like_CS"/>
</dbReference>
<keyword evidence="2" id="KW-0813">Transport</keyword>
<dbReference type="SUPFAM" id="SSF52540">
    <property type="entry name" value="P-loop containing nucleoside triphosphate hydrolases"/>
    <property type="match status" value="2"/>
</dbReference>
<feature type="domain" description="ABC transporter" evidence="10">
    <location>
        <begin position="593"/>
        <end position="821"/>
    </location>
</feature>
<feature type="transmembrane region" description="Helical" evidence="9">
    <location>
        <begin position="65"/>
        <end position="88"/>
    </location>
</feature>
<feature type="transmembrane region" description="Helical" evidence="9">
    <location>
        <begin position="307"/>
        <end position="328"/>
    </location>
</feature>
<dbReference type="InterPro" id="IPR027417">
    <property type="entry name" value="P-loop_NTPase"/>
</dbReference>
<evidence type="ECO:0000256" key="5">
    <source>
        <dbReference type="ARBA" id="ARBA00022741"/>
    </source>
</evidence>
<dbReference type="Pfam" id="PF24357">
    <property type="entry name" value="TMD0_ABC"/>
    <property type="match status" value="1"/>
</dbReference>
<feature type="domain" description="ABC transmembrane type-1" evidence="11">
    <location>
        <begin position="884"/>
        <end position="1190"/>
    </location>
</feature>
<feature type="transmembrane region" description="Helical" evidence="9">
    <location>
        <begin position="403"/>
        <end position="422"/>
    </location>
</feature>
<sequence>MPFSSGEENFLQLNQDDFDFNIQFEQIFFAIIPSTLFIVTSLWRTVSQARKPNVVDAPIFQLIKLATITAYAGLELSLLILVAVGSFIVTKVFLAASVLKLVSALLMVSLSFVDHSKSPRPSVLLNSYLFFTLILDAAQARTLFLSSEAKPELTYSSLFSTAIAFKVIILILEAQRKSRWVSWDEKEHSPEETSSIFSIGVFFWLNRIFFDGYTKILRLKDLYPLDSTLHSQRLHSEFSKHVDYAKLKTDKFGLVKVLVRTLTVPLLLPVPPRLALLAFTFCQPLFIEKLLEHLSKSEVEQNVGWGFIGASLLIYAGIAISTALYWYFHHRMRTMASSILITEIFIRATKAQIGVGSDTAALTLMSTDIERINMGFKLFHDIWASVIQAGVAAWLLHAQLGTAFVAPMVTVVLCTLSLGVLLKYTGPSQRLWMAGVQKRVGLTATVIASMKNLKISGLSIAVRDFVQQLRVDELNTASTFRKLTIFAALFGYIPLLAGPPLTFAFAQRNLDNAKMFTSLSYLLLLTNPLSQVFQAIPQLLSGLACLGRIQEFLACQTRDDFRRVLSDMNRESEKELAKTTVVPNSRSDSAPPISIKNGSFGWEVDKFVLTDINTEIPRSSLTMVVGPVGSGKSSLCKAFLGEIPFRQGDVVLSTRFPHVGFCDQTAFLSNGTIRDNIIGFSPFDEERYREIIAATSLTYDFDTLAQGDKTNIGSDGITLSGGQKQRVSLARALYLQSDLLVLDDIFSGLDADTEEQVFRQVFGPGGLLRRRGSTVILCTHSIRHLPLADYIIALSNGTVAEQGSFSKLMAHQGYIQGLGLNSSSDSDASSVESSIETAGPKMPRLRTTATTASSVEPEIDESRRVGDKTVYKHYFKSMGWFVAIFCVVMGVCWGFFTNFPTIWLTFWTDDLNSENPSHTYAYYAGMYGLLQICAILSLMLLGWAIIITSVTKAGVNLHWGALKTLVSAPLRFFTTTDTGVVTNLFSQDMNLIDIELPNGLLNTIYSVRISLNSTWAFIALDSTNKSLPENFAQVFQALGQAAVMLTTSPYMAISYPFLCILLYIVQRFYLRTSRQLRLLDLEAKSPLYTHFLDTVKGITTLRAFGFIPNDVLKNAQLINSSQRPAYLLVMIQQWLNLVLDIVVMIMAVILTALAVKLHSSSGFTGASLVTLMGFGENLSGIVIFYTRLETSIGAIARLKTFSETVKPEEKEDEDIVPPEQWPQHGVIEFKGVSASYDPEGQPESTLNLALRNIELTIKSGEKIAICGRTGSGKSSLVALILKLLEPISSTSENVTIDNTPLHRIDRSALRQRIIAVPQEAVFLPDGSTFQANLDPLEMATAKDCQEALVAVGLWGFVQEKGGLEADMSPGSLSAGQRQLMSLGRALLRRRVRARNLGLGGGGSEGGILLLDEVSSSVDHETERVMQKIIRTEFKDYTVVAVSHRLDMIMDFNRVIVMDTGEIVEVGNPMELTAVEGTRFGELVKAGAK</sequence>
<evidence type="ECO:0000256" key="9">
    <source>
        <dbReference type="SAM" id="Phobius"/>
    </source>
</evidence>
<dbReference type="PANTHER" id="PTHR24223">
    <property type="entry name" value="ATP-BINDING CASSETTE SUB-FAMILY C"/>
    <property type="match status" value="1"/>
</dbReference>
<dbReference type="InterPro" id="IPR036640">
    <property type="entry name" value="ABC1_TM_sf"/>
</dbReference>
<dbReference type="InterPro" id="IPR044726">
    <property type="entry name" value="ABCC_6TM_D2"/>
</dbReference>
<keyword evidence="3" id="KW-1003">Cell membrane</keyword>
<keyword evidence="5" id="KW-0547">Nucleotide-binding</keyword>
<dbReference type="CDD" id="cd03250">
    <property type="entry name" value="ABCC_MRP_domain1"/>
    <property type="match status" value="1"/>
</dbReference>
<feature type="transmembrane region" description="Helical" evidence="9">
    <location>
        <begin position="920"/>
        <end position="946"/>
    </location>
</feature>
<dbReference type="PROSITE" id="PS00211">
    <property type="entry name" value="ABC_TRANSPORTER_1"/>
    <property type="match status" value="2"/>
</dbReference>
<reference evidence="12 13" key="1">
    <citation type="submission" date="2019-06" db="EMBL/GenBank/DDBJ databases">
        <authorList>
            <person name="Broberg M."/>
        </authorList>
    </citation>
    <scope>NUCLEOTIDE SEQUENCE [LARGE SCALE GENOMIC DNA]</scope>
</reference>
<dbReference type="Gene3D" id="3.40.50.300">
    <property type="entry name" value="P-loop containing nucleotide triphosphate hydrolases"/>
    <property type="match status" value="2"/>
</dbReference>
<dbReference type="InterPro" id="IPR056227">
    <property type="entry name" value="TMD0_ABC"/>
</dbReference>
<dbReference type="Gene3D" id="1.20.1560.10">
    <property type="entry name" value="ABC transporter type 1, transmembrane domain"/>
    <property type="match status" value="2"/>
</dbReference>